<dbReference type="EMBL" id="JAAALK010000287">
    <property type="protein sequence ID" value="KAG8060957.1"/>
    <property type="molecule type" value="Genomic_DNA"/>
</dbReference>
<sequence>MYIGVLVASAPVTPSPPFPAPTTAASSSPRSQSASAPTTIGGELYDYECSWWERWDFLRFVEVKVVAVLRLI</sequence>
<reference evidence="2" key="2">
    <citation type="submission" date="2021-02" db="EMBL/GenBank/DDBJ databases">
        <authorList>
            <person name="Kimball J.A."/>
            <person name="Haas M.W."/>
            <person name="Macchietto M."/>
            <person name="Kono T."/>
            <person name="Duquette J."/>
            <person name="Shao M."/>
        </authorList>
    </citation>
    <scope>NUCLEOTIDE SEQUENCE</scope>
    <source>
        <tissue evidence="2">Fresh leaf tissue</tissue>
    </source>
</reference>
<dbReference type="Proteomes" id="UP000729402">
    <property type="component" value="Unassembled WGS sequence"/>
</dbReference>
<accession>A0A8J5S5Y5</accession>
<feature type="compositionally biased region" description="Low complexity" evidence="1">
    <location>
        <begin position="21"/>
        <end position="39"/>
    </location>
</feature>
<comment type="caution">
    <text evidence="2">The sequence shown here is derived from an EMBL/GenBank/DDBJ whole genome shotgun (WGS) entry which is preliminary data.</text>
</comment>
<feature type="region of interest" description="Disordered" evidence="1">
    <location>
        <begin position="11"/>
        <end position="39"/>
    </location>
</feature>
<keyword evidence="3" id="KW-1185">Reference proteome</keyword>
<gene>
    <name evidence="2" type="ORF">GUJ93_ZPchr0002g22968</name>
</gene>
<evidence type="ECO:0000313" key="3">
    <source>
        <dbReference type="Proteomes" id="UP000729402"/>
    </source>
</evidence>
<reference evidence="2" key="1">
    <citation type="journal article" date="2021" name="bioRxiv">
        <title>Whole Genome Assembly and Annotation of Northern Wild Rice, Zizania palustris L., Supports a Whole Genome Duplication in the Zizania Genus.</title>
        <authorList>
            <person name="Haas M."/>
            <person name="Kono T."/>
            <person name="Macchietto M."/>
            <person name="Millas R."/>
            <person name="McGilp L."/>
            <person name="Shao M."/>
            <person name="Duquette J."/>
            <person name="Hirsch C.N."/>
            <person name="Kimball J."/>
        </authorList>
    </citation>
    <scope>NUCLEOTIDE SEQUENCE</scope>
    <source>
        <tissue evidence="2">Fresh leaf tissue</tissue>
    </source>
</reference>
<dbReference type="AlphaFoldDB" id="A0A8J5S5Y5"/>
<organism evidence="2 3">
    <name type="scientific">Zizania palustris</name>
    <name type="common">Northern wild rice</name>
    <dbReference type="NCBI Taxonomy" id="103762"/>
    <lineage>
        <taxon>Eukaryota</taxon>
        <taxon>Viridiplantae</taxon>
        <taxon>Streptophyta</taxon>
        <taxon>Embryophyta</taxon>
        <taxon>Tracheophyta</taxon>
        <taxon>Spermatophyta</taxon>
        <taxon>Magnoliopsida</taxon>
        <taxon>Liliopsida</taxon>
        <taxon>Poales</taxon>
        <taxon>Poaceae</taxon>
        <taxon>BOP clade</taxon>
        <taxon>Oryzoideae</taxon>
        <taxon>Oryzeae</taxon>
        <taxon>Zizaniinae</taxon>
        <taxon>Zizania</taxon>
    </lineage>
</organism>
<protein>
    <submittedName>
        <fullName evidence="2">Uncharacterized protein</fullName>
    </submittedName>
</protein>
<evidence type="ECO:0000256" key="1">
    <source>
        <dbReference type="SAM" id="MobiDB-lite"/>
    </source>
</evidence>
<proteinExistence type="predicted"/>
<evidence type="ECO:0000313" key="2">
    <source>
        <dbReference type="EMBL" id="KAG8060957.1"/>
    </source>
</evidence>
<name>A0A8J5S5Y5_ZIZPA</name>